<evidence type="ECO:0000256" key="4">
    <source>
        <dbReference type="ARBA" id="ARBA00022448"/>
    </source>
</evidence>
<evidence type="ECO:0000256" key="6">
    <source>
        <dbReference type="ARBA" id="ARBA00022643"/>
    </source>
</evidence>
<dbReference type="PANTHER" id="PTHR42809:SF1">
    <property type="entry name" value="FLAVODOXIN 1"/>
    <property type="match status" value="1"/>
</dbReference>
<dbReference type="InterPro" id="IPR008254">
    <property type="entry name" value="Flavodoxin/NO_synth"/>
</dbReference>
<name>A0A1X7N9K6_9LACT</name>
<reference evidence="10 11" key="1">
    <citation type="submission" date="2017-04" db="EMBL/GenBank/DDBJ databases">
        <authorList>
            <person name="Afonso C.L."/>
            <person name="Miller P.J."/>
            <person name="Scott M.A."/>
            <person name="Spackman E."/>
            <person name="Goraichik I."/>
            <person name="Dimitrov K.M."/>
            <person name="Suarez D.L."/>
            <person name="Swayne D.E."/>
        </authorList>
    </citation>
    <scope>NUCLEOTIDE SEQUENCE [LARGE SCALE GENOMIC DNA]</scope>
    <source>
        <strain evidence="10 11">LMG26642</strain>
    </source>
</reference>
<dbReference type="GO" id="GO:0009055">
    <property type="term" value="F:electron transfer activity"/>
    <property type="evidence" value="ECO:0007669"/>
    <property type="project" value="UniProtKB-UniRule"/>
</dbReference>
<keyword evidence="6 8" id="KW-0288">FMN</keyword>
<evidence type="ECO:0000256" key="3">
    <source>
        <dbReference type="ARBA" id="ARBA00005267"/>
    </source>
</evidence>
<dbReference type="OrthoDB" id="9790745at2"/>
<dbReference type="InterPro" id="IPR010087">
    <property type="entry name" value="Flav_short"/>
</dbReference>
<comment type="cofactor">
    <cofactor evidence="1 8">
        <name>FMN</name>
        <dbReference type="ChEBI" id="CHEBI:58210"/>
    </cofactor>
</comment>
<evidence type="ECO:0000313" key="11">
    <source>
        <dbReference type="Proteomes" id="UP000193435"/>
    </source>
</evidence>
<keyword evidence="11" id="KW-1185">Reference proteome</keyword>
<evidence type="ECO:0000256" key="1">
    <source>
        <dbReference type="ARBA" id="ARBA00001917"/>
    </source>
</evidence>
<dbReference type="InterPro" id="IPR050619">
    <property type="entry name" value="Flavodoxin"/>
</dbReference>
<dbReference type="GO" id="GO:0010181">
    <property type="term" value="F:FMN binding"/>
    <property type="evidence" value="ECO:0007669"/>
    <property type="project" value="UniProtKB-UniRule"/>
</dbReference>
<keyword evidence="4 8" id="KW-0813">Transport</keyword>
<dbReference type="NCBIfam" id="TIGR01753">
    <property type="entry name" value="flav_short"/>
    <property type="match status" value="1"/>
</dbReference>
<comment type="function">
    <text evidence="2 8">Low-potential electron donor to a number of redox enzymes.</text>
</comment>
<keyword evidence="5 8" id="KW-0285">Flavoprotein</keyword>
<dbReference type="EMBL" id="FXBJ01000002">
    <property type="protein sequence ID" value="SMH33707.1"/>
    <property type="molecule type" value="Genomic_DNA"/>
</dbReference>
<gene>
    <name evidence="10" type="ORF">SAMN04488700_1558</name>
</gene>
<dbReference type="STRING" id="1073423.SAMN04488700_1558"/>
<dbReference type="GO" id="GO:0016651">
    <property type="term" value="F:oxidoreductase activity, acting on NAD(P)H"/>
    <property type="evidence" value="ECO:0007669"/>
    <property type="project" value="UniProtKB-ARBA"/>
</dbReference>
<feature type="domain" description="Flavodoxin-like" evidence="9">
    <location>
        <begin position="4"/>
        <end position="144"/>
    </location>
</feature>
<dbReference type="Pfam" id="PF00258">
    <property type="entry name" value="Flavodoxin_1"/>
    <property type="match status" value="1"/>
</dbReference>
<dbReference type="Gene3D" id="3.40.50.360">
    <property type="match status" value="1"/>
</dbReference>
<dbReference type="NCBIfam" id="NF005216">
    <property type="entry name" value="PRK06703.1"/>
    <property type="match status" value="1"/>
</dbReference>
<evidence type="ECO:0000256" key="5">
    <source>
        <dbReference type="ARBA" id="ARBA00022630"/>
    </source>
</evidence>
<evidence type="ECO:0000256" key="2">
    <source>
        <dbReference type="ARBA" id="ARBA00003297"/>
    </source>
</evidence>
<accession>A0A1X7N9K6</accession>
<proteinExistence type="inferred from homology"/>
<evidence type="ECO:0000259" key="9">
    <source>
        <dbReference type="PROSITE" id="PS50902"/>
    </source>
</evidence>
<dbReference type="RefSeq" id="WP_085559694.1">
    <property type="nucleotide sequence ID" value="NZ_FOAH01000033.1"/>
</dbReference>
<keyword evidence="7 8" id="KW-0249">Electron transport</keyword>
<dbReference type="AlphaFoldDB" id="A0A1X7N9K6"/>
<evidence type="ECO:0000313" key="10">
    <source>
        <dbReference type="EMBL" id="SMH33707.1"/>
    </source>
</evidence>
<dbReference type="NCBIfam" id="NF005587">
    <property type="entry name" value="PRK07308.1"/>
    <property type="match status" value="1"/>
</dbReference>
<protein>
    <recommendedName>
        <fullName evidence="8">Flavodoxin</fullName>
    </recommendedName>
</protein>
<dbReference type="PANTHER" id="PTHR42809">
    <property type="entry name" value="FLAVODOXIN 2"/>
    <property type="match status" value="1"/>
</dbReference>
<organism evidence="10 11">
    <name type="scientific">Carnobacterium iners</name>
    <dbReference type="NCBI Taxonomy" id="1073423"/>
    <lineage>
        <taxon>Bacteria</taxon>
        <taxon>Bacillati</taxon>
        <taxon>Bacillota</taxon>
        <taxon>Bacilli</taxon>
        <taxon>Lactobacillales</taxon>
        <taxon>Carnobacteriaceae</taxon>
        <taxon>Carnobacterium</taxon>
    </lineage>
</organism>
<evidence type="ECO:0000256" key="7">
    <source>
        <dbReference type="ARBA" id="ARBA00022982"/>
    </source>
</evidence>
<dbReference type="PROSITE" id="PS50902">
    <property type="entry name" value="FLAVODOXIN_LIKE"/>
    <property type="match status" value="1"/>
</dbReference>
<dbReference type="SUPFAM" id="SSF52218">
    <property type="entry name" value="Flavoproteins"/>
    <property type="match status" value="1"/>
</dbReference>
<evidence type="ECO:0000256" key="8">
    <source>
        <dbReference type="RuleBase" id="RU367037"/>
    </source>
</evidence>
<dbReference type="InterPro" id="IPR029039">
    <property type="entry name" value="Flavoprotein-like_sf"/>
</dbReference>
<dbReference type="Proteomes" id="UP000193435">
    <property type="component" value="Unassembled WGS sequence"/>
</dbReference>
<sequence>MTTAMIVFASLTGNTEECTDIIEKALEELGVAVEVVDCMQADPEDFLAVDICLVGTYTYGNDANLPDEIVDFYEELAEIDLTGKIFGTYGSGDTFYEKFCQSVDDFTNQFKQIGATEGAQSVKVDLDPNEEDTKKLEAFAKALVAKVASL</sequence>
<comment type="similarity">
    <text evidence="3 8">Belongs to the flavodoxin family.</text>
</comment>